<dbReference type="SUPFAM" id="SSF53448">
    <property type="entry name" value="Nucleotide-diphospho-sugar transferases"/>
    <property type="match status" value="1"/>
</dbReference>
<dbReference type="GO" id="GO:0016740">
    <property type="term" value="F:transferase activity"/>
    <property type="evidence" value="ECO:0007669"/>
    <property type="project" value="UniProtKB-KW"/>
</dbReference>
<dbReference type="EMBL" id="VUNB01000002">
    <property type="protein sequence ID" value="MST68457.1"/>
    <property type="molecule type" value="Genomic_DNA"/>
</dbReference>
<reference evidence="2" key="1">
    <citation type="submission" date="2019-09" db="EMBL/GenBank/DDBJ databases">
        <title>In-depth cultivation of the pig gut microbiome towards novel bacterial diversity and tailored functional studies.</title>
        <authorList>
            <person name="Wylensek D."/>
            <person name="Hitch T.C.A."/>
            <person name="Clavel T."/>
        </authorList>
    </citation>
    <scope>NUCLEOTIDE SEQUENCE</scope>
    <source>
        <strain evidence="2">RF-744-FAT-WT-3</strain>
    </source>
</reference>
<dbReference type="InterPro" id="IPR005835">
    <property type="entry name" value="NTP_transferase_dom"/>
</dbReference>
<dbReference type="InterPro" id="IPR029044">
    <property type="entry name" value="Nucleotide-diphossugar_trans"/>
</dbReference>
<organism evidence="2">
    <name type="scientific">Baileyella intestinalis</name>
    <dbReference type="NCBI Taxonomy" id="2606709"/>
    <lineage>
        <taxon>Bacteria</taxon>
        <taxon>Bacillati</taxon>
        <taxon>Bacillota</taxon>
        <taxon>Clostridia</taxon>
        <taxon>Peptostreptococcales</taxon>
        <taxon>Anaerovoracaceae</taxon>
        <taxon>Baileyella</taxon>
    </lineage>
</organism>
<evidence type="ECO:0000313" key="2">
    <source>
        <dbReference type="EMBL" id="MST68457.1"/>
    </source>
</evidence>
<comment type="caution">
    <text evidence="2">The sequence shown here is derived from an EMBL/GenBank/DDBJ whole genome shotgun (WGS) entry which is preliminary data.</text>
</comment>
<protein>
    <submittedName>
        <fullName evidence="2">Nucleotidyltransferase</fullName>
    </submittedName>
</protein>
<feature type="domain" description="Nucleotidyl transferase" evidence="1">
    <location>
        <begin position="8"/>
        <end position="167"/>
    </location>
</feature>
<gene>
    <name evidence="2" type="ORF">FYJ66_02470</name>
</gene>
<evidence type="ECO:0000259" key="1">
    <source>
        <dbReference type="Pfam" id="PF00483"/>
    </source>
</evidence>
<dbReference type="RefSeq" id="WP_154571932.1">
    <property type="nucleotide sequence ID" value="NZ_VUNB01000002.1"/>
</dbReference>
<keyword evidence="2" id="KW-0808">Transferase</keyword>
<sequence>MAQEPVLVVMAAGMGSRYGGNKQIDPITDQGDIIMDFSLYDAWKAGFKKVVFVIRRDFQEAFEAHIAPGAGTKLETVCVYQEMSDIPEGFQVPEGRTKPWGTGHAILTARDIIDGPFAVINADDYYGTKAFGIIYDYLKDHSSPDHYCMVGYQIENTLSDNGTVNRGICQTEKGLLTDVEEHFELGRNKDGEYAGKITGLDESGNMDVIPDGTPVSMNLWGFSKEYIGVMKEGFKNFLRTDVAENPMKAEFLLHHCADLQIKKGEATIKVLPTDDKWFGVTYKEDKPEVVKKFRAMKEQGIYPQDLWK</sequence>
<dbReference type="AlphaFoldDB" id="A0A6A8MAS9"/>
<dbReference type="Pfam" id="PF00483">
    <property type="entry name" value="NTP_transferase"/>
    <property type="match status" value="1"/>
</dbReference>
<dbReference type="Gene3D" id="3.90.550.10">
    <property type="entry name" value="Spore Coat Polysaccharide Biosynthesis Protein SpsA, Chain A"/>
    <property type="match status" value="1"/>
</dbReference>
<proteinExistence type="predicted"/>
<accession>A0A6A8MAS9</accession>
<name>A0A6A8MAS9_9FIRM</name>